<organism evidence="1 2">
    <name type="scientific">Eumeta variegata</name>
    <name type="common">Bagworm moth</name>
    <name type="synonym">Eumeta japonica</name>
    <dbReference type="NCBI Taxonomy" id="151549"/>
    <lineage>
        <taxon>Eukaryota</taxon>
        <taxon>Metazoa</taxon>
        <taxon>Ecdysozoa</taxon>
        <taxon>Arthropoda</taxon>
        <taxon>Hexapoda</taxon>
        <taxon>Insecta</taxon>
        <taxon>Pterygota</taxon>
        <taxon>Neoptera</taxon>
        <taxon>Endopterygota</taxon>
        <taxon>Lepidoptera</taxon>
        <taxon>Glossata</taxon>
        <taxon>Ditrysia</taxon>
        <taxon>Tineoidea</taxon>
        <taxon>Psychidae</taxon>
        <taxon>Oiketicinae</taxon>
        <taxon>Eumeta</taxon>
    </lineage>
</organism>
<gene>
    <name evidence="1" type="ORF">EVAR_5015_1</name>
</gene>
<keyword evidence="2" id="KW-1185">Reference proteome</keyword>
<comment type="caution">
    <text evidence="1">The sequence shown here is derived from an EMBL/GenBank/DDBJ whole genome shotgun (WGS) entry which is preliminary data.</text>
</comment>
<dbReference type="AlphaFoldDB" id="A0A4C1SUP5"/>
<evidence type="ECO:0000313" key="2">
    <source>
        <dbReference type="Proteomes" id="UP000299102"/>
    </source>
</evidence>
<dbReference type="EMBL" id="BGZK01000019">
    <property type="protein sequence ID" value="GBP05666.1"/>
    <property type="molecule type" value="Genomic_DNA"/>
</dbReference>
<evidence type="ECO:0000313" key="1">
    <source>
        <dbReference type="EMBL" id="GBP05666.1"/>
    </source>
</evidence>
<sequence>MAREEFTGVQGHGRWLYCEKKNNDIIREVVFNVPAVLMGTKPRLYSFGSPWPGEHVKYLVKNFVTAMVTMVVISSQFVLDRHGFKDSEESSRLDTADFLSVIKYEKEAAPTPLGSASKGFRTSSVYNSLKSILLQTGPSDVVLPFLVGGFTV</sequence>
<dbReference type="Proteomes" id="UP000299102">
    <property type="component" value="Unassembled WGS sequence"/>
</dbReference>
<proteinExistence type="predicted"/>
<accession>A0A4C1SUP5</accession>
<protein>
    <submittedName>
        <fullName evidence="1">Uncharacterized protein</fullName>
    </submittedName>
</protein>
<name>A0A4C1SUP5_EUMVA</name>
<reference evidence="1 2" key="1">
    <citation type="journal article" date="2019" name="Commun. Biol.">
        <title>The bagworm genome reveals a unique fibroin gene that provides high tensile strength.</title>
        <authorList>
            <person name="Kono N."/>
            <person name="Nakamura H."/>
            <person name="Ohtoshi R."/>
            <person name="Tomita M."/>
            <person name="Numata K."/>
            <person name="Arakawa K."/>
        </authorList>
    </citation>
    <scope>NUCLEOTIDE SEQUENCE [LARGE SCALE GENOMIC DNA]</scope>
</reference>